<dbReference type="InterPro" id="IPR036390">
    <property type="entry name" value="WH_DNA-bd_sf"/>
</dbReference>
<protein>
    <submittedName>
        <fullName evidence="6">LysR family transcriptional regulator</fullName>
    </submittedName>
</protein>
<dbReference type="EMBL" id="JAGFNS010000006">
    <property type="protein sequence ID" value="MBO3737948.1"/>
    <property type="molecule type" value="Genomic_DNA"/>
</dbReference>
<evidence type="ECO:0000256" key="1">
    <source>
        <dbReference type="ARBA" id="ARBA00009437"/>
    </source>
</evidence>
<dbReference type="CDD" id="cd05466">
    <property type="entry name" value="PBP2_LTTR_substrate"/>
    <property type="match status" value="1"/>
</dbReference>
<proteinExistence type="inferred from homology"/>
<dbReference type="InterPro" id="IPR036388">
    <property type="entry name" value="WH-like_DNA-bd_sf"/>
</dbReference>
<keyword evidence="2" id="KW-0805">Transcription regulation</keyword>
<dbReference type="PANTHER" id="PTHR30126:SF39">
    <property type="entry name" value="HTH-TYPE TRANSCRIPTIONAL REGULATOR CYSL"/>
    <property type="match status" value="1"/>
</dbReference>
<evidence type="ECO:0000256" key="2">
    <source>
        <dbReference type="ARBA" id="ARBA00023015"/>
    </source>
</evidence>
<dbReference type="Proteomes" id="UP000679690">
    <property type="component" value="Unassembled WGS sequence"/>
</dbReference>
<dbReference type="PRINTS" id="PR00039">
    <property type="entry name" value="HTHLYSR"/>
</dbReference>
<accession>A0ABS3UGR0</accession>
<evidence type="ECO:0000313" key="6">
    <source>
        <dbReference type="EMBL" id="MBO3737948.1"/>
    </source>
</evidence>
<organism evidence="6 7">
    <name type="scientific">Actinoplanes flavus</name>
    <dbReference type="NCBI Taxonomy" id="2820290"/>
    <lineage>
        <taxon>Bacteria</taxon>
        <taxon>Bacillati</taxon>
        <taxon>Actinomycetota</taxon>
        <taxon>Actinomycetes</taxon>
        <taxon>Micromonosporales</taxon>
        <taxon>Micromonosporaceae</taxon>
        <taxon>Actinoplanes</taxon>
    </lineage>
</organism>
<evidence type="ECO:0000256" key="3">
    <source>
        <dbReference type="ARBA" id="ARBA00023125"/>
    </source>
</evidence>
<evidence type="ECO:0000259" key="5">
    <source>
        <dbReference type="PROSITE" id="PS50931"/>
    </source>
</evidence>
<reference evidence="6 7" key="1">
    <citation type="submission" date="2021-03" db="EMBL/GenBank/DDBJ databases">
        <title>Actinoplanes flavus sp. nov., a novel actinomycete isolated from Coconut Palm rhizosphere soil.</title>
        <authorList>
            <person name="Luo X."/>
        </authorList>
    </citation>
    <scope>NUCLEOTIDE SEQUENCE [LARGE SCALE GENOMIC DNA]</scope>
    <source>
        <strain evidence="6 7">NEAU-H7</strain>
    </source>
</reference>
<dbReference type="PROSITE" id="PS50931">
    <property type="entry name" value="HTH_LYSR"/>
    <property type="match status" value="1"/>
</dbReference>
<comment type="caution">
    <text evidence="6">The sequence shown here is derived from an EMBL/GenBank/DDBJ whole genome shotgun (WGS) entry which is preliminary data.</text>
</comment>
<dbReference type="InterPro" id="IPR000847">
    <property type="entry name" value="LysR_HTH_N"/>
</dbReference>
<dbReference type="Gene3D" id="1.10.10.10">
    <property type="entry name" value="Winged helix-like DNA-binding domain superfamily/Winged helix DNA-binding domain"/>
    <property type="match status" value="1"/>
</dbReference>
<dbReference type="Pfam" id="PF00126">
    <property type="entry name" value="HTH_1"/>
    <property type="match status" value="1"/>
</dbReference>
<dbReference type="SUPFAM" id="SSF46785">
    <property type="entry name" value="Winged helix' DNA-binding domain"/>
    <property type="match status" value="1"/>
</dbReference>
<dbReference type="Pfam" id="PF03466">
    <property type="entry name" value="LysR_substrate"/>
    <property type="match status" value="1"/>
</dbReference>
<dbReference type="Gene3D" id="3.40.190.290">
    <property type="match status" value="1"/>
</dbReference>
<comment type="similarity">
    <text evidence="1">Belongs to the LysR transcriptional regulatory family.</text>
</comment>
<sequence length="289" mass="31011">MLDLLHTFLAVYRAGTLTRAAESLGLSQPTVTAQLRGLESRIGQPLFVRGARGVTPTAAADDLARRLDGPMDVLAGVVGGLLGTPGPAGRTLHLGGPAELMTARVLPSLAGTFEAGVSVRVRLGLADDLLAELSDGRLDLVVSAVRPRRAGIHAEPLYDEEFTLVAAPLFLSARDRADVHELPLLAYAEELPIVRRWWRHVLGGPPPRRAVLVVPDLRALRAAAVAGIGATVLPRYLVADDLTDGTLTEIMPTDDPPINTLYLATRTATRDEPHIARAREALLTRARRW</sequence>
<dbReference type="PANTHER" id="PTHR30126">
    <property type="entry name" value="HTH-TYPE TRANSCRIPTIONAL REGULATOR"/>
    <property type="match status" value="1"/>
</dbReference>
<keyword evidence="4" id="KW-0804">Transcription</keyword>
<keyword evidence="3" id="KW-0238">DNA-binding</keyword>
<gene>
    <name evidence="6" type="ORF">J5X75_10485</name>
</gene>
<dbReference type="InterPro" id="IPR005119">
    <property type="entry name" value="LysR_subst-bd"/>
</dbReference>
<dbReference type="RefSeq" id="WP_208467157.1">
    <property type="nucleotide sequence ID" value="NZ_JAGFNS010000006.1"/>
</dbReference>
<dbReference type="SUPFAM" id="SSF53850">
    <property type="entry name" value="Periplasmic binding protein-like II"/>
    <property type="match status" value="1"/>
</dbReference>
<evidence type="ECO:0000256" key="4">
    <source>
        <dbReference type="ARBA" id="ARBA00023163"/>
    </source>
</evidence>
<name>A0ABS3UGR0_9ACTN</name>
<evidence type="ECO:0000313" key="7">
    <source>
        <dbReference type="Proteomes" id="UP000679690"/>
    </source>
</evidence>
<feature type="domain" description="HTH lysR-type" evidence="5">
    <location>
        <begin position="1"/>
        <end position="57"/>
    </location>
</feature>
<keyword evidence="7" id="KW-1185">Reference proteome</keyword>